<gene>
    <name evidence="1" type="ORF">ACFPZP_25960</name>
</gene>
<proteinExistence type="predicted"/>
<organism evidence="1 2">
    <name type="scientific">Citrobacter bitternis</name>
    <dbReference type="NCBI Taxonomy" id="1585982"/>
    <lineage>
        <taxon>Bacteria</taxon>
        <taxon>Pseudomonadati</taxon>
        <taxon>Pseudomonadota</taxon>
        <taxon>Gammaproteobacteria</taxon>
        <taxon>Enterobacterales</taxon>
        <taxon>Enterobacteriaceae</taxon>
        <taxon>Citrobacter</taxon>
    </lineage>
</organism>
<comment type="caution">
    <text evidence="1">The sequence shown here is derived from an EMBL/GenBank/DDBJ whole genome shotgun (WGS) entry which is preliminary data.</text>
</comment>
<evidence type="ECO:0000313" key="2">
    <source>
        <dbReference type="Proteomes" id="UP001596169"/>
    </source>
</evidence>
<reference evidence="2" key="1">
    <citation type="journal article" date="2019" name="Int. J. Syst. Evol. Microbiol.">
        <title>The Global Catalogue of Microorganisms (GCM) 10K type strain sequencing project: providing services to taxonomists for standard genome sequencing and annotation.</title>
        <authorList>
            <consortium name="The Broad Institute Genomics Platform"/>
            <consortium name="The Broad Institute Genome Sequencing Center for Infectious Disease"/>
            <person name="Wu L."/>
            <person name="Ma J."/>
        </authorList>
    </citation>
    <scope>NUCLEOTIDE SEQUENCE [LARGE SCALE GENOMIC DNA]</scope>
    <source>
        <strain evidence="2">JCM30009</strain>
    </source>
</reference>
<accession>A0ABW1Q6L6</accession>
<name>A0ABW1Q6L6_9ENTR</name>
<dbReference type="EMBL" id="JBHSRG010000016">
    <property type="protein sequence ID" value="MFC6124494.1"/>
    <property type="molecule type" value="Genomic_DNA"/>
</dbReference>
<dbReference type="Proteomes" id="UP001596169">
    <property type="component" value="Unassembled WGS sequence"/>
</dbReference>
<dbReference type="RefSeq" id="WP_378109275.1">
    <property type="nucleotide sequence ID" value="NZ_JBHSRG010000016.1"/>
</dbReference>
<sequence length="98" mass="11475">MKKSSHDKTSTPIPVADANVHFRLNLSPKAALNHKRKWVITLAYDHYSQKPQQNITPDLSAKWRIKNHYRIAGIANSDIYHHKRDNFPDSKKMRDEKN</sequence>
<keyword evidence="2" id="KW-1185">Reference proteome</keyword>
<protein>
    <submittedName>
        <fullName evidence="1">Uncharacterized protein</fullName>
    </submittedName>
</protein>
<evidence type="ECO:0000313" key="1">
    <source>
        <dbReference type="EMBL" id="MFC6124494.1"/>
    </source>
</evidence>